<dbReference type="AlphaFoldDB" id="A0AAW1NKV1"/>
<name>A0AAW1NKV1_POPJA</name>
<feature type="transmembrane region" description="Helical" evidence="6">
    <location>
        <begin position="28"/>
        <end position="49"/>
    </location>
</feature>
<dbReference type="EMBL" id="JASPKY010000001">
    <property type="protein sequence ID" value="KAK9759284.1"/>
    <property type="molecule type" value="Genomic_DNA"/>
</dbReference>
<keyword evidence="5 6" id="KW-0472">Membrane</keyword>
<dbReference type="GO" id="GO:0005886">
    <property type="term" value="C:plasma membrane"/>
    <property type="evidence" value="ECO:0007669"/>
    <property type="project" value="UniProtKB-SubCell"/>
</dbReference>
<dbReference type="InterPro" id="IPR013604">
    <property type="entry name" value="7TM_chemorcpt"/>
</dbReference>
<evidence type="ECO:0000313" key="7">
    <source>
        <dbReference type="EMBL" id="KAK9759284.1"/>
    </source>
</evidence>
<comment type="caution">
    <text evidence="7">The sequence shown here is derived from an EMBL/GenBank/DDBJ whole genome shotgun (WGS) entry which is preliminary data.</text>
</comment>
<dbReference type="GO" id="GO:0050909">
    <property type="term" value="P:sensory perception of taste"/>
    <property type="evidence" value="ECO:0007669"/>
    <property type="project" value="InterPro"/>
</dbReference>
<dbReference type="GO" id="GO:0007165">
    <property type="term" value="P:signal transduction"/>
    <property type="evidence" value="ECO:0007669"/>
    <property type="project" value="UniProtKB-KW"/>
</dbReference>
<gene>
    <name evidence="7" type="ORF">QE152_g24</name>
</gene>
<evidence type="ECO:0000256" key="3">
    <source>
        <dbReference type="ARBA" id="ARBA00022692"/>
    </source>
</evidence>
<keyword evidence="6 7" id="KW-0675">Receptor</keyword>
<comment type="function">
    <text evidence="6">Gustatory receptor which mediates acceptance or avoidance behavior, depending on its substrates.</text>
</comment>
<comment type="caution">
    <text evidence="6">Lacks conserved residue(s) required for the propagation of feature annotation.</text>
</comment>
<protein>
    <recommendedName>
        <fullName evidence="6">Gustatory receptor</fullName>
    </recommendedName>
</protein>
<evidence type="ECO:0000313" key="8">
    <source>
        <dbReference type="Proteomes" id="UP001458880"/>
    </source>
</evidence>
<evidence type="ECO:0000256" key="5">
    <source>
        <dbReference type="ARBA" id="ARBA00023136"/>
    </source>
</evidence>
<sequence>MHKLLELTALVDLKIDGGKIYEVSTKRYYKFMLFDFLLLIGCMSLTLTTNTFTSTRFSTAIFSLYFSTYIIKYVISSLRRIKQKKCIPVIWKGLIDLENDFKNIGINLNYKYIKYTGFSICLTIVTIRLLNMLAVFVLNENFNILDKINFSMLLLLDISPNILKAEYITYLTIFDQYFKQLSLCYTRGRFQTKKIRKMYVNLCDTSKQTFQALWICIMFTLQESALIITLHTHNIISKYYDSKNTKFWFFDLKYSVPWFIEYLFGFICVVVPSCMCFYSANKIKNALRNCHISAKDRPAQKNMQLFALQLMHEDFEVGFPDAAEENKTTWVVTSFSNQDTFA</sequence>
<comment type="similarity">
    <text evidence="6">Belongs to the insect chemoreceptor superfamily. Gustatory receptor (GR) family.</text>
</comment>
<accession>A0AAW1NKV1</accession>
<proteinExistence type="inferred from homology"/>
<keyword evidence="3 6" id="KW-0812">Transmembrane</keyword>
<keyword evidence="2 6" id="KW-1003">Cell membrane</keyword>
<evidence type="ECO:0000256" key="2">
    <source>
        <dbReference type="ARBA" id="ARBA00022475"/>
    </source>
</evidence>
<evidence type="ECO:0000256" key="4">
    <source>
        <dbReference type="ARBA" id="ARBA00022989"/>
    </source>
</evidence>
<keyword evidence="8" id="KW-1185">Reference proteome</keyword>
<dbReference type="Pfam" id="PF08395">
    <property type="entry name" value="7tm_7"/>
    <property type="match status" value="1"/>
</dbReference>
<dbReference type="Proteomes" id="UP001458880">
    <property type="component" value="Unassembled WGS sequence"/>
</dbReference>
<evidence type="ECO:0000256" key="6">
    <source>
        <dbReference type="RuleBase" id="RU363108"/>
    </source>
</evidence>
<evidence type="ECO:0000256" key="1">
    <source>
        <dbReference type="ARBA" id="ARBA00004651"/>
    </source>
</evidence>
<reference evidence="7 8" key="1">
    <citation type="journal article" date="2024" name="BMC Genomics">
        <title>De novo assembly and annotation of Popillia japonica's genome with initial clues to its potential as an invasive pest.</title>
        <authorList>
            <person name="Cucini C."/>
            <person name="Boschi S."/>
            <person name="Funari R."/>
            <person name="Cardaioli E."/>
            <person name="Iannotti N."/>
            <person name="Marturano G."/>
            <person name="Paoli F."/>
            <person name="Bruttini M."/>
            <person name="Carapelli A."/>
            <person name="Frati F."/>
            <person name="Nardi F."/>
        </authorList>
    </citation>
    <scope>NUCLEOTIDE SEQUENCE [LARGE SCALE GENOMIC DNA]</scope>
    <source>
        <strain evidence="7">DMR45628</strain>
    </source>
</reference>
<keyword evidence="6" id="KW-0807">Transducer</keyword>
<feature type="transmembrane region" description="Helical" evidence="6">
    <location>
        <begin position="150"/>
        <end position="173"/>
    </location>
</feature>
<comment type="subcellular location">
    <subcellularLocation>
        <location evidence="1 6">Cell membrane</location>
        <topology evidence="1 6">Multi-pass membrane protein</topology>
    </subcellularLocation>
</comment>
<feature type="transmembrane region" description="Helical" evidence="6">
    <location>
        <begin position="115"/>
        <end position="138"/>
    </location>
</feature>
<organism evidence="7 8">
    <name type="scientific">Popillia japonica</name>
    <name type="common">Japanese beetle</name>
    <dbReference type="NCBI Taxonomy" id="7064"/>
    <lineage>
        <taxon>Eukaryota</taxon>
        <taxon>Metazoa</taxon>
        <taxon>Ecdysozoa</taxon>
        <taxon>Arthropoda</taxon>
        <taxon>Hexapoda</taxon>
        <taxon>Insecta</taxon>
        <taxon>Pterygota</taxon>
        <taxon>Neoptera</taxon>
        <taxon>Endopterygota</taxon>
        <taxon>Coleoptera</taxon>
        <taxon>Polyphaga</taxon>
        <taxon>Scarabaeiformia</taxon>
        <taxon>Scarabaeidae</taxon>
        <taxon>Rutelinae</taxon>
        <taxon>Popillia</taxon>
    </lineage>
</organism>
<keyword evidence="4 6" id="KW-1133">Transmembrane helix</keyword>
<feature type="transmembrane region" description="Helical" evidence="6">
    <location>
        <begin position="256"/>
        <end position="278"/>
    </location>
</feature>
<feature type="transmembrane region" description="Helical" evidence="6">
    <location>
        <begin position="212"/>
        <end position="236"/>
    </location>
</feature>
<feature type="transmembrane region" description="Helical" evidence="6">
    <location>
        <begin position="55"/>
        <end position="75"/>
    </location>
</feature>